<evidence type="ECO:0000313" key="5">
    <source>
        <dbReference type="EMBL" id="RZS72831.1"/>
    </source>
</evidence>
<dbReference type="NCBIfam" id="TIGR00732">
    <property type="entry name" value="dprA"/>
    <property type="match status" value="1"/>
</dbReference>
<reference evidence="5 6" key="1">
    <citation type="submission" date="2019-02" db="EMBL/GenBank/DDBJ databases">
        <title>Genomic Encyclopedia of Type Strains, Phase IV (KMG-IV): sequencing the most valuable type-strain genomes for metagenomic binning, comparative biology and taxonomic classification.</title>
        <authorList>
            <person name="Goeker M."/>
        </authorList>
    </citation>
    <scope>NUCLEOTIDE SEQUENCE [LARGE SCALE GENOMIC DNA]</scope>
    <source>
        <strain evidence="5 6">DSM 16618</strain>
    </source>
</reference>
<feature type="domain" description="DprA winged helix" evidence="4">
    <location>
        <begin position="348"/>
        <end position="405"/>
    </location>
</feature>
<dbReference type="Gene3D" id="3.40.50.450">
    <property type="match status" value="1"/>
</dbReference>
<name>A0A4Q7MV29_9BURK</name>
<comment type="similarity">
    <text evidence="1">Belongs to the DprA/Smf family.</text>
</comment>
<evidence type="ECO:0000256" key="1">
    <source>
        <dbReference type="ARBA" id="ARBA00006525"/>
    </source>
</evidence>
<dbReference type="PANTHER" id="PTHR43022:SF1">
    <property type="entry name" value="PROTEIN SMF"/>
    <property type="match status" value="1"/>
</dbReference>
<feature type="region of interest" description="Disordered" evidence="2">
    <location>
        <begin position="334"/>
        <end position="358"/>
    </location>
</feature>
<comment type="caution">
    <text evidence="5">The sequence shown here is derived from an EMBL/GenBank/DDBJ whole genome shotgun (WGS) entry which is preliminary data.</text>
</comment>
<evidence type="ECO:0000313" key="6">
    <source>
        <dbReference type="Proteomes" id="UP000292039"/>
    </source>
</evidence>
<proteinExistence type="inferred from homology"/>
<dbReference type="InterPro" id="IPR036388">
    <property type="entry name" value="WH-like_DNA-bd_sf"/>
</dbReference>
<protein>
    <submittedName>
        <fullName evidence="5">DNA protecting protein DprA</fullName>
    </submittedName>
</protein>
<dbReference type="PANTHER" id="PTHR43022">
    <property type="entry name" value="PROTEIN SMF"/>
    <property type="match status" value="1"/>
</dbReference>
<dbReference type="SUPFAM" id="SSF102405">
    <property type="entry name" value="MCP/YpsA-like"/>
    <property type="match status" value="1"/>
</dbReference>
<dbReference type="GO" id="GO:0009294">
    <property type="term" value="P:DNA-mediated transformation"/>
    <property type="evidence" value="ECO:0007669"/>
    <property type="project" value="InterPro"/>
</dbReference>
<dbReference type="InterPro" id="IPR041614">
    <property type="entry name" value="DprA_WH"/>
</dbReference>
<evidence type="ECO:0000259" key="4">
    <source>
        <dbReference type="Pfam" id="PF17782"/>
    </source>
</evidence>
<sequence length="430" mass="44489">MCTPGPSPIPHADSHAGTPVSPPAGTLVRPLVCLPAHPDPVLAAWLRFALEPGLPLRTALALLQRFATPSAVYQQDAAVLRTCLPAALAMQLARAPGTELAARLAQASHWLRGGAERHALPLHHPCYPDALRQLADPPLLLYLEGNPQVLARPAIAIVGARNATPAGKQNAYAFASALASAGWVVVSGLARGIDAAAHTGALDGAPPLAPATVAVLGCGPDIIYPASHAELARRIIGQGAILSDYPPGTPPLPGHFPRRNRLVAGLAQGTLVIEAALRSGSLVTARLAADNNREVFALPGSIHAPLARGCHALIRQGAKLVETLEDILEELPAIPPAPEQTPAQPPHPQAPPACPLSPDARRLLPFLSDAPAGLDALLLRSGMDAASASAALWELETAGLAARTDAGSYQGLAARRRVRQGQAPFPANKT</sequence>
<gene>
    <name evidence="5" type="ORF">EV679_0012</name>
</gene>
<organism evidence="5 6">
    <name type="scientific">Kerstersia gyiorum</name>
    <dbReference type="NCBI Taxonomy" id="206506"/>
    <lineage>
        <taxon>Bacteria</taxon>
        <taxon>Pseudomonadati</taxon>
        <taxon>Pseudomonadota</taxon>
        <taxon>Betaproteobacteria</taxon>
        <taxon>Burkholderiales</taxon>
        <taxon>Alcaligenaceae</taxon>
        <taxon>Kerstersia</taxon>
    </lineage>
</organism>
<dbReference type="Gene3D" id="1.10.10.10">
    <property type="entry name" value="Winged helix-like DNA-binding domain superfamily/Winged helix DNA-binding domain"/>
    <property type="match status" value="1"/>
</dbReference>
<feature type="region of interest" description="Disordered" evidence="2">
    <location>
        <begin position="1"/>
        <end position="21"/>
    </location>
</feature>
<feature type="domain" description="Smf/DprA SLOG" evidence="3">
    <location>
        <begin position="121"/>
        <end position="331"/>
    </location>
</feature>
<dbReference type="Pfam" id="PF02481">
    <property type="entry name" value="DNA_processg_A"/>
    <property type="match status" value="1"/>
</dbReference>
<evidence type="ECO:0000259" key="3">
    <source>
        <dbReference type="Pfam" id="PF02481"/>
    </source>
</evidence>
<dbReference type="InterPro" id="IPR057666">
    <property type="entry name" value="DrpA_SLOG"/>
</dbReference>
<accession>A0A4Q7MV29</accession>
<feature type="compositionally biased region" description="Pro residues" evidence="2">
    <location>
        <begin position="334"/>
        <end position="355"/>
    </location>
</feature>
<dbReference type="AlphaFoldDB" id="A0A4Q7MV29"/>
<evidence type="ECO:0000256" key="2">
    <source>
        <dbReference type="SAM" id="MobiDB-lite"/>
    </source>
</evidence>
<dbReference type="Proteomes" id="UP000292039">
    <property type="component" value="Unassembled WGS sequence"/>
</dbReference>
<dbReference type="InterPro" id="IPR003488">
    <property type="entry name" value="DprA"/>
</dbReference>
<dbReference type="Pfam" id="PF17782">
    <property type="entry name" value="WHD_DprA"/>
    <property type="match status" value="1"/>
</dbReference>
<dbReference type="EMBL" id="SGWZ01000001">
    <property type="protein sequence ID" value="RZS72831.1"/>
    <property type="molecule type" value="Genomic_DNA"/>
</dbReference>